<keyword evidence="3" id="KW-1185">Reference proteome</keyword>
<keyword evidence="1" id="KW-0472">Membrane</keyword>
<protein>
    <submittedName>
        <fullName evidence="2">Uncharacterized protein</fullName>
    </submittedName>
</protein>
<comment type="caution">
    <text evidence="2">The sequence shown here is derived from an EMBL/GenBank/DDBJ whole genome shotgun (WGS) entry which is preliminary data.</text>
</comment>
<dbReference type="AlphaFoldDB" id="A0A133V7H3"/>
<keyword evidence="1" id="KW-1133">Transmembrane helix</keyword>
<evidence type="ECO:0000313" key="3">
    <source>
        <dbReference type="Proteomes" id="UP000070400"/>
    </source>
</evidence>
<feature type="transmembrane region" description="Helical" evidence="1">
    <location>
        <begin position="12"/>
        <end position="30"/>
    </location>
</feature>
<organism evidence="2 3">
    <name type="scientific">candidate division MSBL1 archaeon SCGC-AAA261D19</name>
    <dbReference type="NCBI Taxonomy" id="1698273"/>
    <lineage>
        <taxon>Archaea</taxon>
        <taxon>Methanobacteriati</taxon>
        <taxon>Methanobacteriota</taxon>
        <taxon>candidate division MSBL1</taxon>
    </lineage>
</organism>
<accession>A0A133V7H3</accession>
<reference evidence="2 3" key="1">
    <citation type="journal article" date="2016" name="Sci. Rep.">
        <title>Metabolic traits of an uncultured archaeal lineage -MSBL1- from brine pools of the Red Sea.</title>
        <authorList>
            <person name="Mwirichia R."/>
            <person name="Alam I."/>
            <person name="Rashid M."/>
            <person name="Vinu M."/>
            <person name="Ba-Alawi W."/>
            <person name="Anthony Kamau A."/>
            <person name="Kamanda Ngugi D."/>
            <person name="Goker M."/>
            <person name="Klenk H.P."/>
            <person name="Bajic V."/>
            <person name="Stingl U."/>
        </authorList>
    </citation>
    <scope>NUCLEOTIDE SEQUENCE [LARGE SCALE GENOMIC DNA]</scope>
    <source>
        <strain evidence="2">SCGC-AAA261D19</strain>
    </source>
</reference>
<name>A0A133V7H3_9EURY</name>
<evidence type="ECO:0000313" key="2">
    <source>
        <dbReference type="EMBL" id="KXB02405.1"/>
    </source>
</evidence>
<gene>
    <name evidence="2" type="ORF">AKJ43_01830</name>
</gene>
<proteinExistence type="predicted"/>
<sequence>MLRAESDGVVGLPIVIILCAFLSVLVLGLGMRGLDRAKRLVNDQRAIQSFDKLVEGSTELSYGGVGVKKRIRLELPNSRIHVDGRLIRLRKDNQLKRIEILPLPLRKGFRDEFFIKSGIFQLELECVPHDLRIVEGGELRLRVKGVPDG</sequence>
<dbReference type="EMBL" id="LHXX01000016">
    <property type="protein sequence ID" value="KXB02405.1"/>
    <property type="molecule type" value="Genomic_DNA"/>
</dbReference>
<keyword evidence="1" id="KW-0812">Transmembrane</keyword>
<evidence type="ECO:0000256" key="1">
    <source>
        <dbReference type="SAM" id="Phobius"/>
    </source>
</evidence>
<dbReference type="Proteomes" id="UP000070400">
    <property type="component" value="Unassembled WGS sequence"/>
</dbReference>